<dbReference type="InterPro" id="IPR050789">
    <property type="entry name" value="Diverse_Enzym_Activities"/>
</dbReference>
<dbReference type="Gene3D" id="3.40.710.10">
    <property type="entry name" value="DD-peptidase/beta-lactamase superfamily"/>
    <property type="match status" value="1"/>
</dbReference>
<accession>A0A2T0Q566</accession>
<dbReference type="Proteomes" id="UP000237846">
    <property type="component" value="Unassembled WGS sequence"/>
</dbReference>
<feature type="domain" description="Beta-lactamase-related" evidence="2">
    <location>
        <begin position="55"/>
        <end position="374"/>
    </location>
</feature>
<keyword evidence="1" id="KW-0472">Membrane</keyword>
<reference evidence="3 4" key="1">
    <citation type="submission" date="2018-03" db="EMBL/GenBank/DDBJ databases">
        <title>Genomic Encyclopedia of Archaeal and Bacterial Type Strains, Phase II (KMG-II): from individual species to whole genera.</title>
        <authorList>
            <person name="Goeker M."/>
        </authorList>
    </citation>
    <scope>NUCLEOTIDE SEQUENCE [LARGE SCALE GENOMIC DNA]</scope>
    <source>
        <strain evidence="3 4">DSM 45601</strain>
    </source>
</reference>
<dbReference type="AlphaFoldDB" id="A0A2T0Q566"/>
<dbReference type="PANTHER" id="PTHR43283:SF3">
    <property type="entry name" value="BETA-LACTAMASE FAMILY PROTEIN (AFU_ORTHOLOGUE AFUA_5G07500)"/>
    <property type="match status" value="1"/>
</dbReference>
<dbReference type="EMBL" id="PVZC01000004">
    <property type="protein sequence ID" value="PRX98851.1"/>
    <property type="molecule type" value="Genomic_DNA"/>
</dbReference>
<feature type="transmembrane region" description="Helical" evidence="1">
    <location>
        <begin position="401"/>
        <end position="421"/>
    </location>
</feature>
<proteinExistence type="predicted"/>
<evidence type="ECO:0000313" key="4">
    <source>
        <dbReference type="Proteomes" id="UP000237846"/>
    </source>
</evidence>
<dbReference type="InterPro" id="IPR012338">
    <property type="entry name" value="Beta-lactam/transpept-like"/>
</dbReference>
<dbReference type="Pfam" id="PF00144">
    <property type="entry name" value="Beta-lactamase"/>
    <property type="match status" value="1"/>
</dbReference>
<dbReference type="InterPro" id="IPR001466">
    <property type="entry name" value="Beta-lactam-related"/>
</dbReference>
<protein>
    <submittedName>
        <fullName evidence="3">CubicO group peptidase (Beta-lactamase class C family)</fullName>
    </submittedName>
</protein>
<gene>
    <name evidence="3" type="ORF">CLV72_104431</name>
</gene>
<evidence type="ECO:0000259" key="2">
    <source>
        <dbReference type="Pfam" id="PF00144"/>
    </source>
</evidence>
<dbReference type="PANTHER" id="PTHR43283">
    <property type="entry name" value="BETA-LACTAMASE-RELATED"/>
    <property type="match status" value="1"/>
</dbReference>
<name>A0A2T0Q566_9ACTN</name>
<organism evidence="3 4">
    <name type="scientific">Allonocardiopsis opalescens</name>
    <dbReference type="NCBI Taxonomy" id="1144618"/>
    <lineage>
        <taxon>Bacteria</taxon>
        <taxon>Bacillati</taxon>
        <taxon>Actinomycetota</taxon>
        <taxon>Actinomycetes</taxon>
        <taxon>Streptosporangiales</taxon>
        <taxon>Allonocardiopsis</taxon>
    </lineage>
</organism>
<evidence type="ECO:0000256" key="1">
    <source>
        <dbReference type="SAM" id="Phobius"/>
    </source>
</evidence>
<keyword evidence="1" id="KW-1133">Transmembrane helix</keyword>
<keyword evidence="4" id="KW-1185">Reference proteome</keyword>
<keyword evidence="1" id="KW-0812">Transmembrane</keyword>
<sequence length="530" mass="54400">MAGTIAPGRARSVVSPTVNPTPILLGALVLCGALLAGAVPAAPAAAAEAPAPAAVDRYLTESLRAAGLPGAVVAITRGDEVLHTAGYGRDSAGAPLSAGSPVAIASLSKSFTALAVAMLAEEGRLDLDAPVREYLPEFRTADPRSDRITARMLLTHTSGLSDSVFPEMSREQPADLRGAVARLAEVRLSADPGSTWSYHNPNYHVAARLVEAVSGRPFADHLSERVFGPAGMTATATRDSAAERPYGLPDGYAPVFGAMVARPALDHFVNGSGGIVSTAEDLARWLIVQSNGGVAADGTRVVSAAALAATRETVPAGGDYALGWDLDTDGERVLRVHHGGTMFSASAEQVLLPADGDGGGADYGVAIAFNSASATGAEQLAIAEGLVELVRGGSPEPPAPVSAITDAVLAALCAATVLLGVVRVRRAPAWARRRARRGRALIALGLAPRLVPIALFLGLPALAGLLLGGRDVTWPTILYSWPALAAWAGLAAAASAWMLAARLRAWARARRAGGARPPEPRPIDATRQLP</sequence>
<evidence type="ECO:0000313" key="3">
    <source>
        <dbReference type="EMBL" id="PRX98851.1"/>
    </source>
</evidence>
<feature type="transmembrane region" description="Helical" evidence="1">
    <location>
        <begin position="479"/>
        <end position="501"/>
    </location>
</feature>
<comment type="caution">
    <text evidence="3">The sequence shown here is derived from an EMBL/GenBank/DDBJ whole genome shotgun (WGS) entry which is preliminary data.</text>
</comment>
<dbReference type="SUPFAM" id="SSF56601">
    <property type="entry name" value="beta-lactamase/transpeptidase-like"/>
    <property type="match status" value="1"/>
</dbReference>
<feature type="transmembrane region" description="Helical" evidence="1">
    <location>
        <begin position="441"/>
        <end position="467"/>
    </location>
</feature>